<dbReference type="EMBL" id="CM056743">
    <property type="protein sequence ID" value="KAJ8674316.1"/>
    <property type="molecule type" value="Genomic_DNA"/>
</dbReference>
<evidence type="ECO:0000313" key="1">
    <source>
        <dbReference type="EMBL" id="KAJ8674316.1"/>
    </source>
</evidence>
<accession>A0ACC2NT45</accession>
<reference evidence="1" key="1">
    <citation type="submission" date="2023-04" db="EMBL/GenBank/DDBJ databases">
        <title>A chromosome-level genome assembly of the parasitoid wasp Eretmocerus hayati.</title>
        <authorList>
            <person name="Zhong Y."/>
            <person name="Liu S."/>
            <person name="Liu Y."/>
        </authorList>
    </citation>
    <scope>NUCLEOTIDE SEQUENCE</scope>
    <source>
        <strain evidence="1">ZJU_SS_LIU_2023</strain>
    </source>
</reference>
<gene>
    <name evidence="1" type="ORF">QAD02_005578</name>
</gene>
<sequence length="148" mass="17192">MIENEPLHHISKTYLLLQYTYGWILRDSGISKSFLEVVDLTSKNLTGNPKDKVEEMKETYAELEIKVQNDMKGMRNKLRKDLDSAKKAGKKMFVDMKKRAKTDMQNKYDQSHKKIETAQMKFKEYFDFLMPELTAAAKLSSNSSPSKN</sequence>
<comment type="caution">
    <text evidence="1">The sequence shown here is derived from an EMBL/GenBank/DDBJ whole genome shotgun (WGS) entry which is preliminary data.</text>
</comment>
<proteinExistence type="predicted"/>
<keyword evidence="2" id="KW-1185">Reference proteome</keyword>
<dbReference type="Proteomes" id="UP001239111">
    <property type="component" value="Chromosome 3"/>
</dbReference>
<evidence type="ECO:0000313" key="2">
    <source>
        <dbReference type="Proteomes" id="UP001239111"/>
    </source>
</evidence>
<organism evidence="1 2">
    <name type="scientific">Eretmocerus hayati</name>
    <dbReference type="NCBI Taxonomy" id="131215"/>
    <lineage>
        <taxon>Eukaryota</taxon>
        <taxon>Metazoa</taxon>
        <taxon>Ecdysozoa</taxon>
        <taxon>Arthropoda</taxon>
        <taxon>Hexapoda</taxon>
        <taxon>Insecta</taxon>
        <taxon>Pterygota</taxon>
        <taxon>Neoptera</taxon>
        <taxon>Endopterygota</taxon>
        <taxon>Hymenoptera</taxon>
        <taxon>Apocrita</taxon>
        <taxon>Proctotrupomorpha</taxon>
        <taxon>Chalcidoidea</taxon>
        <taxon>Aphelinidae</taxon>
        <taxon>Aphelininae</taxon>
        <taxon>Eretmocerus</taxon>
    </lineage>
</organism>
<name>A0ACC2NT45_9HYME</name>
<protein>
    <submittedName>
        <fullName evidence="1">Uncharacterized protein</fullName>
    </submittedName>
</protein>